<evidence type="ECO:0000313" key="3">
    <source>
        <dbReference type="Proteomes" id="UP000789706"/>
    </source>
</evidence>
<dbReference type="AlphaFoldDB" id="A0A9N9DRD3"/>
<accession>A0A9N9DRD3</accession>
<feature type="compositionally biased region" description="Polar residues" evidence="1">
    <location>
        <begin position="111"/>
        <end position="122"/>
    </location>
</feature>
<name>A0A9N9DRD3_9GLOM</name>
<protein>
    <submittedName>
        <fullName evidence="2">10528_t:CDS:1</fullName>
    </submittedName>
</protein>
<proteinExistence type="predicted"/>
<evidence type="ECO:0000313" key="2">
    <source>
        <dbReference type="EMBL" id="CAG8649619.1"/>
    </source>
</evidence>
<comment type="caution">
    <text evidence="2">The sequence shown here is derived from an EMBL/GenBank/DDBJ whole genome shotgun (WGS) entry which is preliminary data.</text>
</comment>
<feature type="non-terminal residue" evidence="2">
    <location>
        <position position="1"/>
    </location>
</feature>
<organism evidence="2 3">
    <name type="scientific">Diversispora eburnea</name>
    <dbReference type="NCBI Taxonomy" id="1213867"/>
    <lineage>
        <taxon>Eukaryota</taxon>
        <taxon>Fungi</taxon>
        <taxon>Fungi incertae sedis</taxon>
        <taxon>Mucoromycota</taxon>
        <taxon>Glomeromycotina</taxon>
        <taxon>Glomeromycetes</taxon>
        <taxon>Diversisporales</taxon>
        <taxon>Diversisporaceae</taxon>
        <taxon>Diversispora</taxon>
    </lineage>
</organism>
<dbReference type="Proteomes" id="UP000789706">
    <property type="component" value="Unassembled WGS sequence"/>
</dbReference>
<dbReference type="EMBL" id="CAJVPK010006235">
    <property type="protein sequence ID" value="CAG8649619.1"/>
    <property type="molecule type" value="Genomic_DNA"/>
</dbReference>
<dbReference type="OrthoDB" id="2426857at2759"/>
<sequence>RNRNAEYYDIPGSSRVNFWNTIANIINERFGGTYTGQQCNNRFKNLVRDHTRSRTGERYFEEFHSRFWERPEKLFDILHNENTSARRRHRNRTPPPTYEVSSILSTSRCEFTTNQRNRSASPTRKIPSERDENSSSDDVTYESSSELINITSAFNISVSQNDSDFSMPDVGG</sequence>
<feature type="non-terminal residue" evidence="2">
    <location>
        <position position="172"/>
    </location>
</feature>
<feature type="region of interest" description="Disordered" evidence="1">
    <location>
        <begin position="111"/>
        <end position="142"/>
    </location>
</feature>
<reference evidence="2" key="1">
    <citation type="submission" date="2021-06" db="EMBL/GenBank/DDBJ databases">
        <authorList>
            <person name="Kallberg Y."/>
            <person name="Tangrot J."/>
            <person name="Rosling A."/>
        </authorList>
    </citation>
    <scope>NUCLEOTIDE SEQUENCE</scope>
    <source>
        <strain evidence="2">AZ414A</strain>
    </source>
</reference>
<keyword evidence="3" id="KW-1185">Reference proteome</keyword>
<gene>
    <name evidence="2" type="ORF">DEBURN_LOCUS11418</name>
</gene>
<evidence type="ECO:0000256" key="1">
    <source>
        <dbReference type="SAM" id="MobiDB-lite"/>
    </source>
</evidence>